<accession>A0A7Y9NQ58</accession>
<protein>
    <submittedName>
        <fullName evidence="1">Uncharacterized protein</fullName>
    </submittedName>
</protein>
<gene>
    <name evidence="1" type="ORF">HDF12_003865</name>
</gene>
<name>A0A7Y9NQ58_9BACT</name>
<evidence type="ECO:0000313" key="2">
    <source>
        <dbReference type="Proteomes" id="UP000534186"/>
    </source>
</evidence>
<dbReference type="EMBL" id="JACCCV010000002">
    <property type="protein sequence ID" value="NYF53466.1"/>
    <property type="molecule type" value="Genomic_DNA"/>
</dbReference>
<evidence type="ECO:0000313" key="1">
    <source>
        <dbReference type="EMBL" id="NYF53466.1"/>
    </source>
</evidence>
<sequence>MLHDVEAGIRRRRNPHWSPHIMFFYSDTDPALWGSNLPGSPVVGVSDPVEHLTSFVIPVQRWSDGAEYREGSVAEHHH</sequence>
<reference evidence="1 2" key="1">
    <citation type="submission" date="2020-07" db="EMBL/GenBank/DDBJ databases">
        <title>Genomic Encyclopedia of Type Strains, Phase IV (KMG-V): Genome sequencing to study the core and pangenomes of soil and plant-associated prokaryotes.</title>
        <authorList>
            <person name="Whitman W."/>
        </authorList>
    </citation>
    <scope>NUCLEOTIDE SEQUENCE [LARGE SCALE GENOMIC DNA]</scope>
    <source>
        <strain evidence="1 2">M8UP30</strain>
    </source>
</reference>
<dbReference type="Proteomes" id="UP000534186">
    <property type="component" value="Unassembled WGS sequence"/>
</dbReference>
<dbReference type="AlphaFoldDB" id="A0A7Y9NQ58"/>
<comment type="caution">
    <text evidence="1">The sequence shown here is derived from an EMBL/GenBank/DDBJ whole genome shotgun (WGS) entry which is preliminary data.</text>
</comment>
<proteinExistence type="predicted"/>
<organism evidence="1 2">
    <name type="scientific">Tunturiibacter lichenicola</name>
    <dbReference type="NCBI Taxonomy" id="2051959"/>
    <lineage>
        <taxon>Bacteria</taxon>
        <taxon>Pseudomonadati</taxon>
        <taxon>Acidobacteriota</taxon>
        <taxon>Terriglobia</taxon>
        <taxon>Terriglobales</taxon>
        <taxon>Acidobacteriaceae</taxon>
        <taxon>Tunturiibacter</taxon>
    </lineage>
</organism>